<dbReference type="AlphaFoldDB" id="A0A6A5YZN3"/>
<organism evidence="2 3">
    <name type="scientific">Lophiotrema nucula</name>
    <dbReference type="NCBI Taxonomy" id="690887"/>
    <lineage>
        <taxon>Eukaryota</taxon>
        <taxon>Fungi</taxon>
        <taxon>Dikarya</taxon>
        <taxon>Ascomycota</taxon>
        <taxon>Pezizomycotina</taxon>
        <taxon>Dothideomycetes</taxon>
        <taxon>Pleosporomycetidae</taxon>
        <taxon>Pleosporales</taxon>
        <taxon>Lophiotremataceae</taxon>
        <taxon>Lophiotrema</taxon>
    </lineage>
</organism>
<evidence type="ECO:0000256" key="1">
    <source>
        <dbReference type="SAM" id="MobiDB-lite"/>
    </source>
</evidence>
<accession>A0A6A5YZN3</accession>
<keyword evidence="3" id="KW-1185">Reference proteome</keyword>
<protein>
    <submittedName>
        <fullName evidence="2">Uncharacterized protein</fullName>
    </submittedName>
</protein>
<name>A0A6A5YZN3_9PLEO</name>
<feature type="region of interest" description="Disordered" evidence="1">
    <location>
        <begin position="47"/>
        <end position="69"/>
    </location>
</feature>
<gene>
    <name evidence="2" type="ORF">BDV96DRAFT_602219</name>
</gene>
<reference evidence="2" key="1">
    <citation type="journal article" date="2020" name="Stud. Mycol.">
        <title>101 Dothideomycetes genomes: a test case for predicting lifestyles and emergence of pathogens.</title>
        <authorList>
            <person name="Haridas S."/>
            <person name="Albert R."/>
            <person name="Binder M."/>
            <person name="Bloem J."/>
            <person name="Labutti K."/>
            <person name="Salamov A."/>
            <person name="Andreopoulos B."/>
            <person name="Baker S."/>
            <person name="Barry K."/>
            <person name="Bills G."/>
            <person name="Bluhm B."/>
            <person name="Cannon C."/>
            <person name="Castanera R."/>
            <person name="Culley D."/>
            <person name="Daum C."/>
            <person name="Ezra D."/>
            <person name="Gonzalez J."/>
            <person name="Henrissat B."/>
            <person name="Kuo A."/>
            <person name="Liang C."/>
            <person name="Lipzen A."/>
            <person name="Lutzoni F."/>
            <person name="Magnuson J."/>
            <person name="Mondo S."/>
            <person name="Nolan M."/>
            <person name="Ohm R."/>
            <person name="Pangilinan J."/>
            <person name="Park H.-J."/>
            <person name="Ramirez L."/>
            <person name="Alfaro M."/>
            <person name="Sun H."/>
            <person name="Tritt A."/>
            <person name="Yoshinaga Y."/>
            <person name="Zwiers L.-H."/>
            <person name="Turgeon B."/>
            <person name="Goodwin S."/>
            <person name="Spatafora J."/>
            <person name="Crous P."/>
            <person name="Grigoriev I."/>
        </authorList>
    </citation>
    <scope>NUCLEOTIDE SEQUENCE</scope>
    <source>
        <strain evidence="2">CBS 627.86</strain>
    </source>
</reference>
<sequence>MATILSRASQRAIEGKNGMPTIDFGNDFSDSDLGNVENTFTSDQYDNNLAADSSSAAGESCPGPRSTFKLGMTEDKNKEWCTNTHGPISRSTLMTTRTMSVPGTMRVGWRFAYSFSAARKLPLNRP</sequence>
<evidence type="ECO:0000313" key="2">
    <source>
        <dbReference type="EMBL" id="KAF2112284.1"/>
    </source>
</evidence>
<proteinExistence type="predicted"/>
<dbReference type="Proteomes" id="UP000799770">
    <property type="component" value="Unassembled WGS sequence"/>
</dbReference>
<dbReference type="EMBL" id="ML977331">
    <property type="protein sequence ID" value="KAF2112284.1"/>
    <property type="molecule type" value="Genomic_DNA"/>
</dbReference>
<evidence type="ECO:0000313" key="3">
    <source>
        <dbReference type="Proteomes" id="UP000799770"/>
    </source>
</evidence>